<evidence type="ECO:0000259" key="1">
    <source>
        <dbReference type="Pfam" id="PF04909"/>
    </source>
</evidence>
<dbReference type="InterPro" id="IPR032466">
    <property type="entry name" value="Metal_Hydrolase"/>
</dbReference>
<gene>
    <name evidence="2" type="ORF">HDA44_003027</name>
</gene>
<accession>A0A841DSD7</accession>
<dbReference type="EMBL" id="JACHNF010000001">
    <property type="protein sequence ID" value="MBB5979686.1"/>
    <property type="molecule type" value="Genomic_DNA"/>
</dbReference>
<keyword evidence="3" id="KW-1185">Reference proteome</keyword>
<evidence type="ECO:0000313" key="2">
    <source>
        <dbReference type="EMBL" id="MBB5979686.1"/>
    </source>
</evidence>
<evidence type="ECO:0000313" key="3">
    <source>
        <dbReference type="Proteomes" id="UP000558997"/>
    </source>
</evidence>
<name>A0A841DSD7_9ACTN</name>
<dbReference type="Pfam" id="PF04909">
    <property type="entry name" value="Amidohydro_2"/>
    <property type="match status" value="1"/>
</dbReference>
<keyword evidence="2" id="KW-0378">Hydrolase</keyword>
<dbReference type="Gene3D" id="3.20.20.140">
    <property type="entry name" value="Metal-dependent hydrolases"/>
    <property type="match status" value="1"/>
</dbReference>
<dbReference type="GO" id="GO:0016787">
    <property type="term" value="F:hydrolase activity"/>
    <property type="evidence" value="ECO:0007669"/>
    <property type="project" value="UniProtKB-KW"/>
</dbReference>
<dbReference type="SUPFAM" id="SSF51556">
    <property type="entry name" value="Metallo-dependent hydrolases"/>
    <property type="match status" value="1"/>
</dbReference>
<dbReference type="InterPro" id="IPR006680">
    <property type="entry name" value="Amidohydro-rel"/>
</dbReference>
<dbReference type="Proteomes" id="UP000558997">
    <property type="component" value="Unassembled WGS sequence"/>
</dbReference>
<feature type="domain" description="Amidohydrolase-related" evidence="1">
    <location>
        <begin position="59"/>
        <end position="246"/>
    </location>
</feature>
<comment type="caution">
    <text evidence="2">The sequence shown here is derived from an EMBL/GenBank/DDBJ whole genome shotgun (WGS) entry which is preliminary data.</text>
</comment>
<sequence>MSEVTSGWFDARIVTGAHPAGLLPPTDADSIATHLERYALSGALVSSMASWLHDPIAGNAEASAVARTLAHRGVRACWTAVPATPGELDSLTTLVDRAIDNGVAAFRIHPLSHGYSPGLLTDLYAALQPHHLPLCIDSAELGWSDLSSIAAAYPELPIVVSNLGYRKLRELWAALTAHANLHVDLVDFASHQGIEWLAANGLADRLLFATGLGVRDPGESIARLAWSGVDDPTVRLVGSLNAGRLFSAGGAV</sequence>
<dbReference type="AlphaFoldDB" id="A0A841DSD7"/>
<proteinExistence type="predicted"/>
<protein>
    <submittedName>
        <fullName evidence="2">Putative TIM-barrel fold metal-dependent hydrolase</fullName>
    </submittedName>
</protein>
<dbReference type="RefSeq" id="WP_184834836.1">
    <property type="nucleotide sequence ID" value="NZ_BAAAVN010000006.1"/>
</dbReference>
<organism evidence="2 3">
    <name type="scientific">Kribbella solani</name>
    <dbReference type="NCBI Taxonomy" id="236067"/>
    <lineage>
        <taxon>Bacteria</taxon>
        <taxon>Bacillati</taxon>
        <taxon>Actinomycetota</taxon>
        <taxon>Actinomycetes</taxon>
        <taxon>Propionibacteriales</taxon>
        <taxon>Kribbellaceae</taxon>
        <taxon>Kribbella</taxon>
    </lineage>
</organism>
<reference evidence="2 3" key="1">
    <citation type="submission" date="2020-08" db="EMBL/GenBank/DDBJ databases">
        <title>Sequencing the genomes of 1000 actinobacteria strains.</title>
        <authorList>
            <person name="Klenk H.-P."/>
        </authorList>
    </citation>
    <scope>NUCLEOTIDE SEQUENCE [LARGE SCALE GENOMIC DNA]</scope>
    <source>
        <strain evidence="2 3">DSM 17294</strain>
    </source>
</reference>